<dbReference type="Proteomes" id="UP000683360">
    <property type="component" value="Unassembled WGS sequence"/>
</dbReference>
<evidence type="ECO:0000313" key="2">
    <source>
        <dbReference type="Proteomes" id="UP000683360"/>
    </source>
</evidence>
<accession>A0A8S3UK40</accession>
<evidence type="ECO:0000313" key="1">
    <source>
        <dbReference type="EMBL" id="CAG2244267.1"/>
    </source>
</evidence>
<dbReference type="OrthoDB" id="10064107at2759"/>
<name>A0A8S3UK40_MYTED</name>
<dbReference type="PANTHER" id="PTHR24559:SF435">
    <property type="entry name" value="RIBONUCLEASE H"/>
    <property type="match status" value="1"/>
</dbReference>
<dbReference type="EMBL" id="CAJPWZ010002730">
    <property type="protein sequence ID" value="CAG2244267.1"/>
    <property type="molecule type" value="Genomic_DNA"/>
</dbReference>
<gene>
    <name evidence="1" type="ORF">MEDL_56358</name>
</gene>
<dbReference type="SUPFAM" id="SSF56672">
    <property type="entry name" value="DNA/RNA polymerases"/>
    <property type="match status" value="1"/>
</dbReference>
<dbReference type="InterPro" id="IPR053134">
    <property type="entry name" value="RNA-dir_DNA_polymerase"/>
</dbReference>
<organism evidence="1 2">
    <name type="scientific">Mytilus edulis</name>
    <name type="common">Blue mussel</name>
    <dbReference type="NCBI Taxonomy" id="6550"/>
    <lineage>
        <taxon>Eukaryota</taxon>
        <taxon>Metazoa</taxon>
        <taxon>Spiralia</taxon>
        <taxon>Lophotrochozoa</taxon>
        <taxon>Mollusca</taxon>
        <taxon>Bivalvia</taxon>
        <taxon>Autobranchia</taxon>
        <taxon>Pteriomorphia</taxon>
        <taxon>Mytilida</taxon>
        <taxon>Mytiloidea</taxon>
        <taxon>Mytilidae</taxon>
        <taxon>Mytilinae</taxon>
        <taxon>Mytilus</taxon>
    </lineage>
</organism>
<dbReference type="PANTHER" id="PTHR24559">
    <property type="entry name" value="TRANSPOSON TY3-I GAG-POL POLYPROTEIN"/>
    <property type="match status" value="1"/>
</dbReference>
<dbReference type="AlphaFoldDB" id="A0A8S3UK40"/>
<sequence length="209" mass="24450">MEEGTVYHVQEMDTDPQLIPQYMVEMYSDRRENLAESESESFREILLKYGDTLYDSTGEPGPPRQTPLFKRQAIYDEIKKLEDKKLIEKSNSPCSSGLVLVQKKYLSWRLCVDYRKLNDKTIKDSYPIPRIENNIDALSGAKWMSVLELCMAYQVHMNPYKKGTRKKLHLLRSEVVYINMLRCHFDCATQELGVKELLRQQCEDCSGMF</sequence>
<proteinExistence type="predicted"/>
<reference evidence="1" key="1">
    <citation type="submission" date="2021-03" db="EMBL/GenBank/DDBJ databases">
        <authorList>
            <person name="Bekaert M."/>
        </authorList>
    </citation>
    <scope>NUCLEOTIDE SEQUENCE</scope>
</reference>
<protein>
    <submittedName>
        <fullName evidence="1">Uncharacterized protein</fullName>
    </submittedName>
</protein>
<dbReference type="Gene3D" id="3.10.10.10">
    <property type="entry name" value="HIV Type 1 Reverse Transcriptase, subunit A, domain 1"/>
    <property type="match status" value="1"/>
</dbReference>
<keyword evidence="2" id="KW-1185">Reference proteome</keyword>
<dbReference type="InterPro" id="IPR043502">
    <property type="entry name" value="DNA/RNA_pol_sf"/>
</dbReference>
<comment type="caution">
    <text evidence="1">The sequence shown here is derived from an EMBL/GenBank/DDBJ whole genome shotgun (WGS) entry which is preliminary data.</text>
</comment>
<dbReference type="InterPro" id="IPR043128">
    <property type="entry name" value="Rev_trsase/Diguanyl_cyclase"/>
</dbReference>
<dbReference type="Gene3D" id="3.30.70.270">
    <property type="match status" value="1"/>
</dbReference>